<organism evidence="2 3">
    <name type="scientific">Phaeospirillum tilakii</name>
    <dbReference type="NCBI Taxonomy" id="741673"/>
    <lineage>
        <taxon>Bacteria</taxon>
        <taxon>Pseudomonadati</taxon>
        <taxon>Pseudomonadota</taxon>
        <taxon>Alphaproteobacteria</taxon>
        <taxon>Rhodospirillales</taxon>
        <taxon>Rhodospirillaceae</taxon>
        <taxon>Phaeospirillum</taxon>
    </lineage>
</organism>
<evidence type="ECO:0000256" key="1">
    <source>
        <dbReference type="SAM" id="MobiDB-lite"/>
    </source>
</evidence>
<dbReference type="EMBL" id="JBHUIY010000042">
    <property type="protein sequence ID" value="MFD2235322.1"/>
    <property type="molecule type" value="Genomic_DNA"/>
</dbReference>
<sequence length="99" mass="10509">MRFPVSVKGVLFSESKVVLLENERSEWELPGGKLDTGEAPSQCVRNRAATGRGRPGLGADRDAGAGRADPAVAGPLRFPHRIAGARLTVRLSPGMARMT</sequence>
<reference evidence="3" key="1">
    <citation type="journal article" date="2019" name="Int. J. Syst. Evol. Microbiol.">
        <title>The Global Catalogue of Microorganisms (GCM) 10K type strain sequencing project: providing services to taxonomists for standard genome sequencing and annotation.</title>
        <authorList>
            <consortium name="The Broad Institute Genomics Platform"/>
            <consortium name="The Broad Institute Genome Sequencing Center for Infectious Disease"/>
            <person name="Wu L."/>
            <person name="Ma J."/>
        </authorList>
    </citation>
    <scope>NUCLEOTIDE SEQUENCE [LARGE SCALE GENOMIC DNA]</scope>
    <source>
        <strain evidence="3">KCTC 15012</strain>
    </source>
</reference>
<dbReference type="Gene3D" id="3.90.79.10">
    <property type="entry name" value="Nucleoside Triphosphate Pyrophosphohydrolase"/>
    <property type="match status" value="1"/>
</dbReference>
<dbReference type="Proteomes" id="UP001597296">
    <property type="component" value="Unassembled WGS sequence"/>
</dbReference>
<protein>
    <submittedName>
        <fullName evidence="2">NUDIX domain-containing protein</fullName>
    </submittedName>
</protein>
<dbReference type="SUPFAM" id="SSF55811">
    <property type="entry name" value="Nudix"/>
    <property type="match status" value="1"/>
</dbReference>
<comment type="caution">
    <text evidence="2">The sequence shown here is derived from an EMBL/GenBank/DDBJ whole genome shotgun (WGS) entry which is preliminary data.</text>
</comment>
<keyword evidence="3" id="KW-1185">Reference proteome</keyword>
<evidence type="ECO:0000313" key="3">
    <source>
        <dbReference type="Proteomes" id="UP001597296"/>
    </source>
</evidence>
<name>A0ABW5CH67_9PROT</name>
<feature type="region of interest" description="Disordered" evidence="1">
    <location>
        <begin position="46"/>
        <end position="72"/>
    </location>
</feature>
<accession>A0ABW5CH67</accession>
<dbReference type="RefSeq" id="WP_377318413.1">
    <property type="nucleotide sequence ID" value="NZ_JBHUIY010000042.1"/>
</dbReference>
<proteinExistence type="predicted"/>
<dbReference type="InterPro" id="IPR015797">
    <property type="entry name" value="NUDIX_hydrolase-like_dom_sf"/>
</dbReference>
<gene>
    <name evidence="2" type="ORF">ACFSNB_16060</name>
</gene>
<evidence type="ECO:0000313" key="2">
    <source>
        <dbReference type="EMBL" id="MFD2235322.1"/>
    </source>
</evidence>